<name>A0AB39REC2_9ACTN</name>
<feature type="signal peptide" evidence="2">
    <location>
        <begin position="1"/>
        <end position="29"/>
    </location>
</feature>
<dbReference type="RefSeq" id="WP_369247480.1">
    <property type="nucleotide sequence ID" value="NZ_CP163443.1"/>
</dbReference>
<feature type="chain" id="PRO_5044327702" description="Secreted protein" evidence="2">
    <location>
        <begin position="30"/>
        <end position="126"/>
    </location>
</feature>
<dbReference type="AlphaFoldDB" id="A0AB39REC2"/>
<feature type="compositionally biased region" description="Basic and acidic residues" evidence="1">
    <location>
        <begin position="105"/>
        <end position="116"/>
    </location>
</feature>
<protein>
    <recommendedName>
        <fullName evidence="4">Secreted protein</fullName>
    </recommendedName>
</protein>
<reference evidence="3" key="1">
    <citation type="submission" date="2024-07" db="EMBL/GenBank/DDBJ databases">
        <authorList>
            <person name="Yu S.T."/>
        </authorList>
    </citation>
    <scope>NUCLEOTIDE SEQUENCE</scope>
    <source>
        <strain evidence="3">R41</strain>
    </source>
</reference>
<dbReference type="EMBL" id="CP163443">
    <property type="protein sequence ID" value="XDQ54255.1"/>
    <property type="molecule type" value="Genomic_DNA"/>
</dbReference>
<accession>A0AB39REC2</accession>
<evidence type="ECO:0008006" key="4">
    <source>
        <dbReference type="Google" id="ProtNLM"/>
    </source>
</evidence>
<evidence type="ECO:0000256" key="2">
    <source>
        <dbReference type="SAM" id="SignalP"/>
    </source>
</evidence>
<evidence type="ECO:0000313" key="3">
    <source>
        <dbReference type="EMBL" id="XDQ54255.1"/>
    </source>
</evidence>
<sequence length="126" mass="12634">MFSRKKIAAVSGLLCGLAVTCAGATQAYAAGGPGTCTFDSEGNVTCVQRIVGDMSEGDGFVVRQAQGCVPTKPFSLPVIPVLNNGSTKIGPEVTCSPKAGSAPDNSDKSDKSDKSDNGLGLPGLLG</sequence>
<evidence type="ECO:0000256" key="1">
    <source>
        <dbReference type="SAM" id="MobiDB-lite"/>
    </source>
</evidence>
<organism evidence="3">
    <name type="scientific">Streptomyces sp. R41</name>
    <dbReference type="NCBI Taxonomy" id="3238632"/>
    <lineage>
        <taxon>Bacteria</taxon>
        <taxon>Bacillati</taxon>
        <taxon>Actinomycetota</taxon>
        <taxon>Actinomycetes</taxon>
        <taxon>Kitasatosporales</taxon>
        <taxon>Streptomycetaceae</taxon>
        <taxon>Streptomyces</taxon>
    </lineage>
</organism>
<feature type="region of interest" description="Disordered" evidence="1">
    <location>
        <begin position="90"/>
        <end position="126"/>
    </location>
</feature>
<gene>
    <name evidence="3" type="ORF">AB5J53_22565</name>
</gene>
<keyword evidence="2" id="KW-0732">Signal</keyword>
<proteinExistence type="predicted"/>